<dbReference type="CDD" id="cd08170">
    <property type="entry name" value="GlyDH"/>
    <property type="match status" value="1"/>
</dbReference>
<evidence type="ECO:0000313" key="10">
    <source>
        <dbReference type="EMBL" id="MCY6369367.1"/>
    </source>
</evidence>
<dbReference type="InterPro" id="IPR018211">
    <property type="entry name" value="ADH_Fe_CS"/>
</dbReference>
<evidence type="ECO:0000256" key="7">
    <source>
        <dbReference type="ARBA" id="ARBA00040132"/>
    </source>
</evidence>
<keyword evidence="4" id="KW-0520">NAD</keyword>
<evidence type="ECO:0000256" key="4">
    <source>
        <dbReference type="ARBA" id="ARBA00023027"/>
    </source>
</evidence>
<keyword evidence="2" id="KW-0479">Metal-binding</keyword>
<protein>
    <recommendedName>
        <fullName evidence="7">Glycerol dehydrogenase</fullName>
        <ecNumber evidence="6">1.1.1.6</ecNumber>
    </recommendedName>
</protein>
<name>A0ABT4CJZ7_9CLOT</name>
<dbReference type="PANTHER" id="PTHR43616:SF5">
    <property type="entry name" value="GLYCEROL DEHYDROGENASE 1"/>
    <property type="match status" value="1"/>
</dbReference>
<keyword evidence="11" id="KW-1185">Reference proteome</keyword>
<evidence type="ECO:0000313" key="11">
    <source>
        <dbReference type="Proteomes" id="UP001079657"/>
    </source>
</evidence>
<evidence type="ECO:0000256" key="8">
    <source>
        <dbReference type="ARBA" id="ARBA00049006"/>
    </source>
</evidence>
<proteinExistence type="inferred from homology"/>
<dbReference type="PANTHER" id="PTHR43616">
    <property type="entry name" value="GLYCEROL DEHYDROGENASE"/>
    <property type="match status" value="1"/>
</dbReference>
<dbReference type="EMBL" id="JAPQES010000001">
    <property type="protein sequence ID" value="MCY6369367.1"/>
    <property type="molecule type" value="Genomic_DNA"/>
</dbReference>
<dbReference type="RefSeq" id="WP_268047696.1">
    <property type="nucleotide sequence ID" value="NZ_JAPQES010000001.1"/>
</dbReference>
<accession>A0ABT4CJZ7</accession>
<evidence type="ECO:0000256" key="3">
    <source>
        <dbReference type="ARBA" id="ARBA00023002"/>
    </source>
</evidence>
<evidence type="ECO:0000256" key="2">
    <source>
        <dbReference type="ARBA" id="ARBA00022723"/>
    </source>
</evidence>
<comment type="similarity">
    <text evidence="1">Belongs to the iron-containing alcohol dehydrogenase family.</text>
</comment>
<organism evidence="10 11">
    <name type="scientific">Clostridium ganghwense</name>
    <dbReference type="NCBI Taxonomy" id="312089"/>
    <lineage>
        <taxon>Bacteria</taxon>
        <taxon>Bacillati</taxon>
        <taxon>Bacillota</taxon>
        <taxon>Clostridia</taxon>
        <taxon>Eubacteriales</taxon>
        <taxon>Clostridiaceae</taxon>
        <taxon>Clostridium</taxon>
    </lineage>
</organism>
<feature type="domain" description="Alcohol dehydrogenase iron-type/glycerol dehydrogenase GldA" evidence="9">
    <location>
        <begin position="8"/>
        <end position="154"/>
    </location>
</feature>
<evidence type="ECO:0000256" key="5">
    <source>
        <dbReference type="ARBA" id="ARBA00037918"/>
    </source>
</evidence>
<gene>
    <name evidence="10" type="ORF">OXH55_01740</name>
</gene>
<dbReference type="PROSITE" id="PS00913">
    <property type="entry name" value="ADH_IRON_1"/>
    <property type="match status" value="1"/>
</dbReference>
<dbReference type="SUPFAM" id="SSF56796">
    <property type="entry name" value="Dehydroquinate synthase-like"/>
    <property type="match status" value="1"/>
</dbReference>
<evidence type="ECO:0000256" key="6">
    <source>
        <dbReference type="ARBA" id="ARBA00039147"/>
    </source>
</evidence>
<comment type="caution">
    <text evidence="10">The sequence shown here is derived from an EMBL/GenBank/DDBJ whole genome shotgun (WGS) entry which is preliminary data.</text>
</comment>
<dbReference type="Gene3D" id="3.40.50.1970">
    <property type="match status" value="1"/>
</dbReference>
<comment type="pathway">
    <text evidence="5">Polyol metabolism; glycerol fermentation; glycerone phosphate from glycerol (oxidative route): step 1/2.</text>
</comment>
<sequence length="362" mass="38481">MATIIKSPAKYIQGKGELKNIFKHIKKLGSRIFLLASENSYKRVGEIIEESMKDIEGAAVTFSPFGGECSKDEINKAVEACRKSECDIVIGAGGGKTIDTAKAVADNLDIPVVIVPTIASNDAPCSGIAVIYNDEGVVIKALFTKKNPDLVLVDSEILANAPIRMLVAGMGDALATYFEARAVKNSGSRTMARGQSTNTAYAMAELCYKTLIKDGVQAKKDNEQRIVSEALENVLEANIYLSGVGFESGGLAAAHAINDGFGHLPEAHGAYHGEKVAFGTIVQLVLEDAAELNEVIDFCISVGLPVTLEQLGVTDISMENIKKVADAACVKTQSTKNMPFHVDAEKVCAAILKADELGKSKL</sequence>
<dbReference type="PIRSF" id="PIRSF000112">
    <property type="entry name" value="Glycerol_dehydrogenase"/>
    <property type="match status" value="1"/>
</dbReference>
<dbReference type="InterPro" id="IPR016205">
    <property type="entry name" value="Glycerol_DH"/>
</dbReference>
<evidence type="ECO:0000259" key="9">
    <source>
        <dbReference type="Pfam" id="PF00465"/>
    </source>
</evidence>
<dbReference type="EC" id="1.1.1.6" evidence="6"/>
<keyword evidence="3" id="KW-0560">Oxidoreductase</keyword>
<reference evidence="10" key="1">
    <citation type="submission" date="2022-12" db="EMBL/GenBank/DDBJ databases">
        <authorList>
            <person name="Wang J."/>
        </authorList>
    </citation>
    <scope>NUCLEOTIDE SEQUENCE</scope>
    <source>
        <strain evidence="10">HY-42-06</strain>
    </source>
</reference>
<evidence type="ECO:0000256" key="1">
    <source>
        <dbReference type="ARBA" id="ARBA00007358"/>
    </source>
</evidence>
<dbReference type="InterPro" id="IPR001670">
    <property type="entry name" value="ADH_Fe/GldA"/>
</dbReference>
<dbReference type="Proteomes" id="UP001079657">
    <property type="component" value="Unassembled WGS sequence"/>
</dbReference>
<dbReference type="NCBIfam" id="NF006941">
    <property type="entry name" value="PRK09423.1"/>
    <property type="match status" value="1"/>
</dbReference>
<dbReference type="Gene3D" id="1.20.1090.10">
    <property type="entry name" value="Dehydroquinate synthase-like - alpha domain"/>
    <property type="match status" value="1"/>
</dbReference>
<dbReference type="Pfam" id="PF00465">
    <property type="entry name" value="Fe-ADH"/>
    <property type="match status" value="1"/>
</dbReference>
<comment type="catalytic activity">
    <reaction evidence="8">
        <text>glycerol + NAD(+) = dihydroxyacetone + NADH + H(+)</text>
        <dbReference type="Rhea" id="RHEA:13769"/>
        <dbReference type="ChEBI" id="CHEBI:15378"/>
        <dbReference type="ChEBI" id="CHEBI:16016"/>
        <dbReference type="ChEBI" id="CHEBI:17754"/>
        <dbReference type="ChEBI" id="CHEBI:57540"/>
        <dbReference type="ChEBI" id="CHEBI:57945"/>
        <dbReference type="EC" id="1.1.1.6"/>
    </reaction>
</comment>